<dbReference type="EMBL" id="RBZU01000003">
    <property type="protein sequence ID" value="RKP56390.1"/>
    <property type="molecule type" value="Genomic_DNA"/>
</dbReference>
<reference evidence="1 2" key="1">
    <citation type="submission" date="2018-10" db="EMBL/GenBank/DDBJ databases">
        <title>Robbsia sp. DHC34, isolated from soil.</title>
        <authorList>
            <person name="Gao Z.-H."/>
            <person name="Qiu L.-H."/>
        </authorList>
    </citation>
    <scope>NUCLEOTIDE SEQUENCE [LARGE SCALE GENOMIC DNA]</scope>
    <source>
        <strain evidence="1 2">DHC34</strain>
    </source>
</reference>
<sequence length="74" mass="8382">MSTAYDLMFWIVWSPTGARPPSHRHTSRHSAIAEAERLAKANTGAAFYVLAAQEMRQVDGMKCVRFQDPEEIPF</sequence>
<gene>
    <name evidence="1" type="ORF">D7S86_08315</name>
</gene>
<dbReference type="RefSeq" id="WP_121085338.1">
    <property type="nucleotide sequence ID" value="NZ_RBZU01000003.1"/>
</dbReference>
<evidence type="ECO:0000313" key="2">
    <source>
        <dbReference type="Proteomes" id="UP000270342"/>
    </source>
</evidence>
<dbReference type="AlphaFoldDB" id="A0A494Y900"/>
<evidence type="ECO:0000313" key="1">
    <source>
        <dbReference type="EMBL" id="RKP56390.1"/>
    </source>
</evidence>
<proteinExistence type="predicted"/>
<keyword evidence="2" id="KW-1185">Reference proteome</keyword>
<name>A0A494Y900_9BURK</name>
<accession>A0A494Y900</accession>
<comment type="caution">
    <text evidence="1">The sequence shown here is derived from an EMBL/GenBank/DDBJ whole genome shotgun (WGS) entry which is preliminary data.</text>
</comment>
<dbReference type="Proteomes" id="UP000270342">
    <property type="component" value="Unassembled WGS sequence"/>
</dbReference>
<organism evidence="1 2">
    <name type="scientific">Pararobbsia silviterrae</name>
    <dbReference type="NCBI Taxonomy" id="1792498"/>
    <lineage>
        <taxon>Bacteria</taxon>
        <taxon>Pseudomonadati</taxon>
        <taxon>Pseudomonadota</taxon>
        <taxon>Betaproteobacteria</taxon>
        <taxon>Burkholderiales</taxon>
        <taxon>Burkholderiaceae</taxon>
        <taxon>Pararobbsia</taxon>
    </lineage>
</organism>
<evidence type="ECO:0008006" key="3">
    <source>
        <dbReference type="Google" id="ProtNLM"/>
    </source>
</evidence>
<dbReference type="OrthoDB" id="9104248at2"/>
<protein>
    <recommendedName>
        <fullName evidence="3">DUF2188 domain-containing protein</fullName>
    </recommendedName>
</protein>